<dbReference type="InterPro" id="IPR009057">
    <property type="entry name" value="Homeodomain-like_sf"/>
</dbReference>
<feature type="DNA-binding region" description="H-T-H motif" evidence="2">
    <location>
        <begin position="37"/>
        <end position="56"/>
    </location>
</feature>
<dbReference type="KEGG" id="psty:BFS30_07990"/>
<keyword evidence="5" id="KW-1185">Reference proteome</keyword>
<dbReference type="PRINTS" id="PR00455">
    <property type="entry name" value="HTHTETR"/>
</dbReference>
<dbReference type="Gene3D" id="1.10.357.10">
    <property type="entry name" value="Tetracycline Repressor, domain 2"/>
    <property type="match status" value="1"/>
</dbReference>
<evidence type="ECO:0000259" key="3">
    <source>
        <dbReference type="PROSITE" id="PS50977"/>
    </source>
</evidence>
<dbReference type="PANTHER" id="PTHR30328">
    <property type="entry name" value="TRANSCRIPTIONAL REPRESSOR"/>
    <property type="match status" value="1"/>
</dbReference>
<evidence type="ECO:0000256" key="2">
    <source>
        <dbReference type="PROSITE-ProRule" id="PRU00335"/>
    </source>
</evidence>
<proteinExistence type="predicted"/>
<dbReference type="EMBL" id="CP017141">
    <property type="protein sequence ID" value="AOM77111.1"/>
    <property type="molecule type" value="Genomic_DNA"/>
</dbReference>
<dbReference type="SUPFAM" id="SSF46689">
    <property type="entry name" value="Homeodomain-like"/>
    <property type="match status" value="1"/>
</dbReference>
<reference evidence="4 5" key="1">
    <citation type="submission" date="2016-08" db="EMBL/GenBank/DDBJ databases">
        <authorList>
            <person name="Seilhamer J.J."/>
        </authorList>
    </citation>
    <scope>NUCLEOTIDE SEQUENCE [LARGE SCALE GENOMIC DNA]</scope>
    <source>
        <strain evidence="4 5">DX4</strain>
    </source>
</reference>
<dbReference type="Pfam" id="PF00440">
    <property type="entry name" value="TetR_N"/>
    <property type="match status" value="1"/>
</dbReference>
<evidence type="ECO:0000313" key="5">
    <source>
        <dbReference type="Proteomes" id="UP000094313"/>
    </source>
</evidence>
<keyword evidence="1 2" id="KW-0238">DNA-binding</keyword>
<dbReference type="RefSeq" id="WP_069378804.1">
    <property type="nucleotide sequence ID" value="NZ_CP017141.1"/>
</dbReference>
<gene>
    <name evidence="4" type="ORF">BFS30_07990</name>
</gene>
<sequence>MAEKVVQKITKNRLLTERKLIDAVGSIIRQKGYTGLGVNAIAKEAKVNKKLIYRYFNNVEQLIETYVIEKDYWLSFNNKIIDEIDLKNKKSSLIENYVSILEKQFEFFWNEDEMQKIILWEISERTSLLDSVSMVREEYGNALLALSDPYFKNSAVSIRGVSALLVCGIYYLVLHAKKNDSTICGLDINTEEGRAEITKSLRHIIEWAFQAGKTKIKTNRTDLPDAVE</sequence>
<protein>
    <recommendedName>
        <fullName evidence="3">HTH tetR-type domain-containing protein</fullName>
    </recommendedName>
</protein>
<dbReference type="PROSITE" id="PS50977">
    <property type="entry name" value="HTH_TETR_2"/>
    <property type="match status" value="1"/>
</dbReference>
<dbReference type="InterPro" id="IPR001647">
    <property type="entry name" value="HTH_TetR"/>
</dbReference>
<dbReference type="Proteomes" id="UP000094313">
    <property type="component" value="Chromosome"/>
</dbReference>
<evidence type="ECO:0000313" key="4">
    <source>
        <dbReference type="EMBL" id="AOM77111.1"/>
    </source>
</evidence>
<feature type="domain" description="HTH tetR-type" evidence="3">
    <location>
        <begin position="14"/>
        <end position="74"/>
    </location>
</feature>
<accession>A0A1D7QEK0</accession>
<dbReference type="GO" id="GO:0003677">
    <property type="term" value="F:DNA binding"/>
    <property type="evidence" value="ECO:0007669"/>
    <property type="project" value="UniProtKB-UniRule"/>
</dbReference>
<dbReference type="AlphaFoldDB" id="A0A1D7QEK0"/>
<dbReference type="InterPro" id="IPR050109">
    <property type="entry name" value="HTH-type_TetR-like_transc_reg"/>
</dbReference>
<dbReference type="PANTHER" id="PTHR30328:SF54">
    <property type="entry name" value="HTH-TYPE TRANSCRIPTIONAL REPRESSOR SCO4008"/>
    <property type="match status" value="1"/>
</dbReference>
<evidence type="ECO:0000256" key="1">
    <source>
        <dbReference type="ARBA" id="ARBA00023125"/>
    </source>
</evidence>
<dbReference type="OrthoDB" id="836882at2"/>
<name>A0A1D7QEK0_9SPHI</name>
<organism evidence="4 5">
    <name type="scientific">Pedobacter steynii</name>
    <dbReference type="NCBI Taxonomy" id="430522"/>
    <lineage>
        <taxon>Bacteria</taxon>
        <taxon>Pseudomonadati</taxon>
        <taxon>Bacteroidota</taxon>
        <taxon>Sphingobacteriia</taxon>
        <taxon>Sphingobacteriales</taxon>
        <taxon>Sphingobacteriaceae</taxon>
        <taxon>Pedobacter</taxon>
    </lineage>
</organism>